<evidence type="ECO:0000256" key="7">
    <source>
        <dbReference type="ARBA" id="ARBA00023237"/>
    </source>
</evidence>
<dbReference type="PANTHER" id="PTHR35093:SF8">
    <property type="entry name" value="OUTER MEMBRANE PROTEIN NMB0088-RELATED"/>
    <property type="match status" value="1"/>
</dbReference>
<dbReference type="InterPro" id="IPR005017">
    <property type="entry name" value="OMPP1/FadL/TodX"/>
</dbReference>
<sequence>MKRILRKSLLSTAILLAASQAHGAGFQLLYQSAEGLGRVNAGEGAILSGASVGGRNAAAIAMLDSSSVSVGVTFVKPDVKVNGTATGAGSFEHDSVANDGIVPNLHYARPINDQLALGLSLGSFYGTSTEFPEDSIVGAQTGETELTTIDANFYAGYKINPNLSIGGGVNIVKADAKMIRRAGLLAPGIPGGATASTKVVDVEGDAMGYGWNIGALWQLDENSRFSLTYRSAVDLKLEGDFTGLRSSFAKTPAELKVELPSMAELSGFHQLNSSLAVHYSATLTGWSSFQELKATSSGCLNGECLQKDEKWEDSWRYSVGATYDLSDMLTLRGGIALDQSPVPDAYRTMSIPDSDRMRYGLGATVNVSSNLSIDAGMSLIDGKKESGTEALSPPAPAPAATFTSEPKALVFALQANYTF</sequence>
<feature type="signal peptide" evidence="8">
    <location>
        <begin position="1"/>
        <end position="23"/>
    </location>
</feature>
<evidence type="ECO:0000313" key="9">
    <source>
        <dbReference type="EMBL" id="RXJ73617.1"/>
    </source>
</evidence>
<comment type="similarity">
    <text evidence="2">Belongs to the OmpP1/FadL family.</text>
</comment>
<comment type="caution">
    <text evidence="9">The sequence shown here is derived from an EMBL/GenBank/DDBJ whole genome shotgun (WGS) entry which is preliminary data.</text>
</comment>
<evidence type="ECO:0000256" key="2">
    <source>
        <dbReference type="ARBA" id="ARBA00008163"/>
    </source>
</evidence>
<dbReference type="SUPFAM" id="SSF56935">
    <property type="entry name" value="Porins"/>
    <property type="match status" value="1"/>
</dbReference>
<organism evidence="9 10">
    <name type="scientific">Veronia nyctiphanis</name>
    <dbReference type="NCBI Taxonomy" id="1278244"/>
    <lineage>
        <taxon>Bacteria</taxon>
        <taxon>Pseudomonadati</taxon>
        <taxon>Pseudomonadota</taxon>
        <taxon>Gammaproteobacteria</taxon>
        <taxon>Vibrionales</taxon>
        <taxon>Vibrionaceae</taxon>
        <taxon>Veronia</taxon>
    </lineage>
</organism>
<dbReference type="AlphaFoldDB" id="A0A4Q0YR26"/>
<evidence type="ECO:0000313" key="10">
    <source>
        <dbReference type="Proteomes" id="UP000290287"/>
    </source>
</evidence>
<feature type="chain" id="PRO_5020330998" evidence="8">
    <location>
        <begin position="24"/>
        <end position="419"/>
    </location>
</feature>
<dbReference type="EMBL" id="PEIB01000008">
    <property type="protein sequence ID" value="RXJ73617.1"/>
    <property type="molecule type" value="Genomic_DNA"/>
</dbReference>
<evidence type="ECO:0000256" key="6">
    <source>
        <dbReference type="ARBA" id="ARBA00023136"/>
    </source>
</evidence>
<protein>
    <submittedName>
        <fullName evidence="9">Long-chain fatty acid transporter</fullName>
    </submittedName>
</protein>
<reference evidence="9 10" key="1">
    <citation type="submission" date="2017-10" db="EMBL/GenBank/DDBJ databases">
        <title>Nyctiphanis sp. nov., isolated from the stomach of the euphausiid Nyctiphanes simplex (Hansen, 1911) in the Gulf of California.</title>
        <authorList>
            <person name="Gomez-Gil B."/>
            <person name="Aguilar-Mendez M."/>
            <person name="Lopez-Cortes A."/>
            <person name="Gomez-Gutierrez J."/>
            <person name="Roque A."/>
            <person name="Lang E."/>
            <person name="Gonzalez-Castillo A."/>
        </authorList>
    </citation>
    <scope>NUCLEOTIDE SEQUENCE [LARGE SCALE GENOMIC DNA]</scope>
    <source>
        <strain evidence="9 10">CAIM 600</strain>
    </source>
</reference>
<keyword evidence="4" id="KW-0812">Transmembrane</keyword>
<gene>
    <name evidence="9" type="ORF">CS022_09000</name>
</gene>
<evidence type="ECO:0000256" key="5">
    <source>
        <dbReference type="ARBA" id="ARBA00022729"/>
    </source>
</evidence>
<dbReference type="GO" id="GO:0009279">
    <property type="term" value="C:cell outer membrane"/>
    <property type="evidence" value="ECO:0007669"/>
    <property type="project" value="UniProtKB-SubCell"/>
</dbReference>
<comment type="subcellular location">
    <subcellularLocation>
        <location evidence="1">Cell outer membrane</location>
        <topology evidence="1">Multi-pass membrane protein</topology>
    </subcellularLocation>
</comment>
<dbReference type="PANTHER" id="PTHR35093">
    <property type="entry name" value="OUTER MEMBRANE PROTEIN NMB0088-RELATED"/>
    <property type="match status" value="1"/>
</dbReference>
<keyword evidence="3" id="KW-1134">Transmembrane beta strand</keyword>
<dbReference type="RefSeq" id="WP_129121994.1">
    <property type="nucleotide sequence ID" value="NZ_PEIB01000008.1"/>
</dbReference>
<dbReference type="Proteomes" id="UP000290287">
    <property type="component" value="Unassembled WGS sequence"/>
</dbReference>
<evidence type="ECO:0000256" key="4">
    <source>
        <dbReference type="ARBA" id="ARBA00022692"/>
    </source>
</evidence>
<evidence type="ECO:0000256" key="1">
    <source>
        <dbReference type="ARBA" id="ARBA00004571"/>
    </source>
</evidence>
<evidence type="ECO:0000256" key="8">
    <source>
        <dbReference type="SAM" id="SignalP"/>
    </source>
</evidence>
<keyword evidence="10" id="KW-1185">Reference proteome</keyword>
<keyword evidence="5 8" id="KW-0732">Signal</keyword>
<keyword evidence="6" id="KW-0472">Membrane</keyword>
<accession>A0A4Q0YR26</accession>
<keyword evidence="7" id="KW-0998">Cell outer membrane</keyword>
<dbReference type="Gene3D" id="2.40.160.60">
    <property type="entry name" value="Outer membrane protein transport protein (OMPP1/FadL/TodX)"/>
    <property type="match status" value="1"/>
</dbReference>
<dbReference type="GO" id="GO:0015483">
    <property type="term" value="F:long-chain fatty acid transporting porin activity"/>
    <property type="evidence" value="ECO:0007669"/>
    <property type="project" value="TreeGrafter"/>
</dbReference>
<evidence type="ECO:0000256" key="3">
    <source>
        <dbReference type="ARBA" id="ARBA00022452"/>
    </source>
</evidence>
<dbReference type="Pfam" id="PF03349">
    <property type="entry name" value="Toluene_X"/>
    <property type="match status" value="1"/>
</dbReference>
<name>A0A4Q0YR26_9GAMM</name>
<dbReference type="OrthoDB" id="19849at2"/>
<proteinExistence type="inferred from homology"/>